<protein>
    <submittedName>
        <fullName evidence="2">Uncharacterized protein</fullName>
    </submittedName>
</protein>
<dbReference type="AlphaFoldDB" id="A0A8T2K4I8"/>
<dbReference type="Proteomes" id="UP000812440">
    <property type="component" value="Chromosome 2"/>
</dbReference>
<evidence type="ECO:0000313" key="3">
    <source>
        <dbReference type="Proteomes" id="UP000812440"/>
    </source>
</evidence>
<comment type="caution">
    <text evidence="2">The sequence shown here is derived from an EMBL/GenBank/DDBJ whole genome shotgun (WGS) entry which is preliminary data.</text>
</comment>
<keyword evidence="1" id="KW-0812">Transmembrane</keyword>
<evidence type="ECO:0000256" key="1">
    <source>
        <dbReference type="SAM" id="Phobius"/>
    </source>
</evidence>
<gene>
    <name evidence="2" type="ORF">GDO86_002815</name>
</gene>
<keyword evidence="3" id="KW-1185">Reference proteome</keyword>
<feature type="transmembrane region" description="Helical" evidence="1">
    <location>
        <begin position="20"/>
        <end position="38"/>
    </location>
</feature>
<accession>A0A8T2K4I8</accession>
<keyword evidence="1" id="KW-1133">Transmembrane helix</keyword>
<dbReference type="EMBL" id="JAACNH010000002">
    <property type="protein sequence ID" value="KAG8450307.1"/>
    <property type="molecule type" value="Genomic_DNA"/>
</dbReference>
<name>A0A8T2K4I8_9PIPI</name>
<sequence>MSATALQTASSIQYPRSCVQPTVIMLSLCFFSFILFACQVSRVQGGESDLYITNIYLYPSLSEASVLPQIIDYDTNTIKQHVSNITMLTVQYRLYTATYYKGKL</sequence>
<reference evidence="2" key="1">
    <citation type="thesis" date="2020" institute="ProQuest LLC" country="789 East Eisenhower Parkway, Ann Arbor, MI, USA">
        <title>Comparative Genomics and Chromosome Evolution.</title>
        <authorList>
            <person name="Mudd A.B."/>
        </authorList>
    </citation>
    <scope>NUCLEOTIDE SEQUENCE</scope>
    <source>
        <strain evidence="2">Female2</strain>
        <tissue evidence="2">Blood</tissue>
    </source>
</reference>
<proteinExistence type="predicted"/>
<keyword evidence="1" id="KW-0472">Membrane</keyword>
<evidence type="ECO:0000313" key="2">
    <source>
        <dbReference type="EMBL" id="KAG8450307.1"/>
    </source>
</evidence>
<organism evidence="2 3">
    <name type="scientific">Hymenochirus boettgeri</name>
    <name type="common">Congo dwarf clawed frog</name>
    <dbReference type="NCBI Taxonomy" id="247094"/>
    <lineage>
        <taxon>Eukaryota</taxon>
        <taxon>Metazoa</taxon>
        <taxon>Chordata</taxon>
        <taxon>Craniata</taxon>
        <taxon>Vertebrata</taxon>
        <taxon>Euteleostomi</taxon>
        <taxon>Amphibia</taxon>
        <taxon>Batrachia</taxon>
        <taxon>Anura</taxon>
        <taxon>Pipoidea</taxon>
        <taxon>Pipidae</taxon>
        <taxon>Pipinae</taxon>
        <taxon>Hymenochirus</taxon>
    </lineage>
</organism>